<dbReference type="GO" id="GO:0030170">
    <property type="term" value="F:pyridoxal phosphate binding"/>
    <property type="evidence" value="ECO:0007669"/>
    <property type="project" value="UniProtKB-UniRule"/>
</dbReference>
<organism evidence="10">
    <name type="scientific">Lacrimispora sp. BS-2</name>
    <dbReference type="NCBI Taxonomy" id="3151850"/>
    <lineage>
        <taxon>Bacteria</taxon>
        <taxon>Bacillati</taxon>
        <taxon>Bacillota</taxon>
        <taxon>Clostridia</taxon>
        <taxon>Lachnospirales</taxon>
        <taxon>Lachnospiraceae</taxon>
        <taxon>Lacrimispora</taxon>
    </lineage>
</organism>
<dbReference type="Pfam" id="PF00266">
    <property type="entry name" value="Aminotran_5"/>
    <property type="match status" value="1"/>
</dbReference>
<dbReference type="InterPro" id="IPR010970">
    <property type="entry name" value="Cys_dSase_SufS"/>
</dbReference>
<evidence type="ECO:0000256" key="3">
    <source>
        <dbReference type="ARBA" id="ARBA00012239"/>
    </source>
</evidence>
<dbReference type="PROSITE" id="PS00595">
    <property type="entry name" value="AA_TRANSFER_CLASS_5"/>
    <property type="match status" value="1"/>
</dbReference>
<dbReference type="EMBL" id="CP157940">
    <property type="protein sequence ID" value="XBS55173.1"/>
    <property type="molecule type" value="Genomic_DNA"/>
</dbReference>
<evidence type="ECO:0000256" key="8">
    <source>
        <dbReference type="RuleBase" id="RU004506"/>
    </source>
</evidence>
<dbReference type="EC" id="2.8.1.7" evidence="3 8"/>
<dbReference type="PANTHER" id="PTHR43586:SF8">
    <property type="entry name" value="CYSTEINE DESULFURASE 1, CHLOROPLASTIC"/>
    <property type="match status" value="1"/>
</dbReference>
<keyword evidence="5 8" id="KW-0663">Pyridoxal phosphate</keyword>
<dbReference type="InterPro" id="IPR015424">
    <property type="entry name" value="PyrdxlP-dep_Trfase"/>
</dbReference>
<dbReference type="Gene3D" id="3.40.640.10">
    <property type="entry name" value="Type I PLP-dependent aspartate aminotransferase-like (Major domain)"/>
    <property type="match status" value="1"/>
</dbReference>
<dbReference type="PANTHER" id="PTHR43586">
    <property type="entry name" value="CYSTEINE DESULFURASE"/>
    <property type="match status" value="1"/>
</dbReference>
<gene>
    <name evidence="10" type="ORF">ABFV83_05065</name>
</gene>
<evidence type="ECO:0000256" key="5">
    <source>
        <dbReference type="ARBA" id="ARBA00022898"/>
    </source>
</evidence>
<protein>
    <recommendedName>
        <fullName evidence="3 8">Cysteine desulfurase</fullName>
        <ecNumber evidence="3 8">2.8.1.7</ecNumber>
    </recommendedName>
</protein>
<dbReference type="InterPro" id="IPR015422">
    <property type="entry name" value="PyrdxlP-dep_Trfase_small"/>
</dbReference>
<evidence type="ECO:0000313" key="10">
    <source>
        <dbReference type="EMBL" id="XBS55173.1"/>
    </source>
</evidence>
<evidence type="ECO:0000256" key="2">
    <source>
        <dbReference type="ARBA" id="ARBA00010447"/>
    </source>
</evidence>
<comment type="cofactor">
    <cofactor evidence="1 7">
        <name>pyridoxal 5'-phosphate</name>
        <dbReference type="ChEBI" id="CHEBI:597326"/>
    </cofactor>
</comment>
<dbReference type="InterPro" id="IPR015421">
    <property type="entry name" value="PyrdxlP-dep_Trfase_major"/>
</dbReference>
<sequence length="410" mass="44427">MRTNYADDFPLLKNSAENGKRLVYLDNAATTQKPAQVIEAVRNYYEQYNANPHRGAYPLSEKATEAYETAREKVAGFIGAGSPEEIVFTKGTTESLNLIAGSYGMDNLQEGDEILISIAEHHSNLIPWQTVAKAKGAKLKYLYTDANGKLTTEEIAAKITARTRIVAVAQVSNVLGIINPIVEIVKKAHEAGAVVVLDAAQGIPHMPVGVQALDVDFLAFSGHKLYAPMGIGVLYAKKEHLINMRPLLLGGGMVDDVSEQTTTYTEGPAKFEGGTQNVEGAVGLHAAIDYLENIGYEQIGRVENELTEYALARLHSVPHVTIYGQENGHDRTGVISFNIDGAHPHDVSTILSADGVAIRSGHHCAHPLMRHMGVNAACRASLCFYNTKDDIDVLIESICKVREVLKLGAK</sequence>
<dbReference type="AlphaFoldDB" id="A0AAU7PSD8"/>
<dbReference type="GO" id="GO:0031071">
    <property type="term" value="F:cysteine desulfurase activity"/>
    <property type="evidence" value="ECO:0007669"/>
    <property type="project" value="UniProtKB-UniRule"/>
</dbReference>
<dbReference type="Gene3D" id="3.90.1150.10">
    <property type="entry name" value="Aspartate Aminotransferase, domain 1"/>
    <property type="match status" value="1"/>
</dbReference>
<dbReference type="PIRSF" id="PIRSF005572">
    <property type="entry name" value="NifS"/>
    <property type="match status" value="1"/>
</dbReference>
<comment type="catalytic activity">
    <reaction evidence="6 8">
        <text>(sulfur carrier)-H + L-cysteine = (sulfur carrier)-SH + L-alanine</text>
        <dbReference type="Rhea" id="RHEA:43892"/>
        <dbReference type="Rhea" id="RHEA-COMP:14737"/>
        <dbReference type="Rhea" id="RHEA-COMP:14739"/>
        <dbReference type="ChEBI" id="CHEBI:29917"/>
        <dbReference type="ChEBI" id="CHEBI:35235"/>
        <dbReference type="ChEBI" id="CHEBI:57972"/>
        <dbReference type="ChEBI" id="CHEBI:64428"/>
        <dbReference type="EC" id="2.8.1.7"/>
    </reaction>
</comment>
<dbReference type="NCBIfam" id="TIGR01979">
    <property type="entry name" value="sufS"/>
    <property type="match status" value="1"/>
</dbReference>
<evidence type="ECO:0000256" key="1">
    <source>
        <dbReference type="ARBA" id="ARBA00001933"/>
    </source>
</evidence>
<dbReference type="RefSeq" id="WP_349947855.1">
    <property type="nucleotide sequence ID" value="NZ_CP157940.1"/>
</dbReference>
<proteinExistence type="inferred from homology"/>
<comment type="similarity">
    <text evidence="2 8">Belongs to the class-V pyridoxal-phosphate-dependent aminotransferase family. Csd subfamily.</text>
</comment>
<accession>A0AAU7PSD8</accession>
<dbReference type="GO" id="GO:0006534">
    <property type="term" value="P:cysteine metabolic process"/>
    <property type="evidence" value="ECO:0007669"/>
    <property type="project" value="UniProtKB-UniRule"/>
</dbReference>
<dbReference type="InterPro" id="IPR000192">
    <property type="entry name" value="Aminotrans_V_dom"/>
</dbReference>
<comment type="function">
    <text evidence="8">Catalyzes the removal of elemental sulfur and selenium atoms from L-cysteine, L-cystine, L-selenocysteine, and L-selenocystine to produce L-alanine.</text>
</comment>
<dbReference type="CDD" id="cd06453">
    <property type="entry name" value="SufS_like"/>
    <property type="match status" value="1"/>
</dbReference>
<reference evidence="10" key="1">
    <citation type="submission" date="2024-06" db="EMBL/GenBank/DDBJ databases">
        <title>Lacrimispora cavernae sp. nov., a novel anaerobe isolated from bat guano pile inside a cave.</title>
        <authorList>
            <person name="Miller S.L."/>
            <person name="Lu N."/>
            <person name="King J."/>
            <person name="Sankaranarayanan K."/>
            <person name="Lawson P.A."/>
        </authorList>
    </citation>
    <scope>NUCLEOTIDE SEQUENCE</scope>
    <source>
        <strain evidence="10">BS-2</strain>
    </source>
</reference>
<name>A0AAU7PSD8_9FIRM</name>
<evidence type="ECO:0000256" key="7">
    <source>
        <dbReference type="RuleBase" id="RU004504"/>
    </source>
</evidence>
<keyword evidence="4 8" id="KW-0808">Transferase</keyword>
<evidence type="ECO:0000256" key="4">
    <source>
        <dbReference type="ARBA" id="ARBA00022679"/>
    </source>
</evidence>
<dbReference type="SUPFAM" id="SSF53383">
    <property type="entry name" value="PLP-dependent transferases"/>
    <property type="match status" value="1"/>
</dbReference>
<dbReference type="InterPro" id="IPR020578">
    <property type="entry name" value="Aminotrans_V_PyrdxlP_BS"/>
</dbReference>
<evidence type="ECO:0000259" key="9">
    <source>
        <dbReference type="Pfam" id="PF00266"/>
    </source>
</evidence>
<feature type="domain" description="Aminotransferase class V" evidence="9">
    <location>
        <begin position="23"/>
        <end position="394"/>
    </location>
</feature>
<dbReference type="InterPro" id="IPR016454">
    <property type="entry name" value="Cysteine_dSase"/>
</dbReference>
<evidence type="ECO:0000256" key="6">
    <source>
        <dbReference type="ARBA" id="ARBA00050776"/>
    </source>
</evidence>